<dbReference type="OrthoDB" id="9800503at2"/>
<dbReference type="Gene3D" id="3.40.1620.10">
    <property type="entry name" value="YefM-like domain"/>
    <property type="match status" value="1"/>
</dbReference>
<evidence type="ECO:0000313" key="3">
    <source>
        <dbReference type="EMBL" id="GEP01094.1"/>
    </source>
</evidence>
<evidence type="ECO:0000256" key="1">
    <source>
        <dbReference type="ARBA" id="ARBA00009981"/>
    </source>
</evidence>
<dbReference type="SUPFAM" id="SSF143120">
    <property type="entry name" value="YefM-like"/>
    <property type="match status" value="1"/>
</dbReference>
<sequence>MKTIDLHEADTEFSRLVDEAAGGEPLVIARDGKPVVKVVPLDAPAPFVKRRRGFLKGQISVPDDFDTMGQEEIIAMFEGEDE</sequence>
<proteinExistence type="inferred from homology"/>
<reference evidence="3 4" key="1">
    <citation type="submission" date="2019-07" db="EMBL/GenBank/DDBJ databases">
        <title>Whole genome shotgun sequence of Methylobacterium haplocladii NBRC 107714.</title>
        <authorList>
            <person name="Hosoyama A."/>
            <person name="Uohara A."/>
            <person name="Ohji S."/>
            <person name="Ichikawa N."/>
        </authorList>
    </citation>
    <scope>NUCLEOTIDE SEQUENCE [LARGE SCALE GENOMIC DNA]</scope>
    <source>
        <strain evidence="3 4">NBRC 107714</strain>
    </source>
</reference>
<keyword evidence="4" id="KW-1185">Reference proteome</keyword>
<comment type="similarity">
    <text evidence="1 2">Belongs to the phD/YefM antitoxin family.</text>
</comment>
<evidence type="ECO:0000256" key="2">
    <source>
        <dbReference type="RuleBase" id="RU362080"/>
    </source>
</evidence>
<dbReference type="InterPro" id="IPR036165">
    <property type="entry name" value="YefM-like_sf"/>
</dbReference>
<evidence type="ECO:0000313" key="4">
    <source>
        <dbReference type="Proteomes" id="UP000321258"/>
    </source>
</evidence>
<dbReference type="NCBIfam" id="TIGR01552">
    <property type="entry name" value="phd_fam"/>
    <property type="match status" value="1"/>
</dbReference>
<dbReference type="RefSeq" id="WP_147081061.1">
    <property type="nucleotide sequence ID" value="NZ_BJZT01000038.1"/>
</dbReference>
<dbReference type="Pfam" id="PF02604">
    <property type="entry name" value="PhdYeFM_antitox"/>
    <property type="match status" value="1"/>
</dbReference>
<dbReference type="InterPro" id="IPR006442">
    <property type="entry name" value="Antitoxin_Phd/YefM"/>
</dbReference>
<dbReference type="Proteomes" id="UP000321258">
    <property type="component" value="Unassembled WGS sequence"/>
</dbReference>
<name>A0A512ITR2_9HYPH</name>
<comment type="function">
    <text evidence="2">Antitoxin component of a type II toxin-antitoxin (TA) system.</text>
</comment>
<comment type="caution">
    <text evidence="3">The sequence shown here is derived from an EMBL/GenBank/DDBJ whole genome shotgun (WGS) entry which is preliminary data.</text>
</comment>
<dbReference type="EMBL" id="BJZT01000038">
    <property type="protein sequence ID" value="GEP01094.1"/>
    <property type="molecule type" value="Genomic_DNA"/>
</dbReference>
<dbReference type="AlphaFoldDB" id="A0A512ITR2"/>
<protein>
    <recommendedName>
        <fullName evidence="2">Antitoxin</fullName>
    </recommendedName>
</protein>
<organism evidence="3 4">
    <name type="scientific">Methylobacterium haplocladii</name>
    <dbReference type="NCBI Taxonomy" id="1176176"/>
    <lineage>
        <taxon>Bacteria</taxon>
        <taxon>Pseudomonadati</taxon>
        <taxon>Pseudomonadota</taxon>
        <taxon>Alphaproteobacteria</taxon>
        <taxon>Hyphomicrobiales</taxon>
        <taxon>Methylobacteriaceae</taxon>
        <taxon>Methylobacterium</taxon>
    </lineage>
</organism>
<accession>A0A512ITR2</accession>
<gene>
    <name evidence="3" type="ORF">MHA02_34810</name>
</gene>